<organism evidence="1 2">
    <name type="scientific">Pyropia yezoensis</name>
    <name type="common">Susabi-nori</name>
    <name type="synonym">Porphyra yezoensis</name>
    <dbReference type="NCBI Taxonomy" id="2788"/>
    <lineage>
        <taxon>Eukaryota</taxon>
        <taxon>Rhodophyta</taxon>
        <taxon>Bangiophyceae</taxon>
        <taxon>Bangiales</taxon>
        <taxon>Bangiaceae</taxon>
        <taxon>Pyropia</taxon>
    </lineage>
</organism>
<evidence type="ECO:0000313" key="2">
    <source>
        <dbReference type="Proteomes" id="UP000798662"/>
    </source>
</evidence>
<protein>
    <submittedName>
        <fullName evidence="1">Uncharacterized protein</fullName>
    </submittedName>
</protein>
<dbReference type="Proteomes" id="UP000798662">
    <property type="component" value="Chromosome 1"/>
</dbReference>
<name>A0ACC3BMY2_PYRYE</name>
<accession>A0ACC3BMY2</accession>
<keyword evidence="2" id="KW-1185">Reference proteome</keyword>
<evidence type="ECO:0000313" key="1">
    <source>
        <dbReference type="EMBL" id="KAK1858973.1"/>
    </source>
</evidence>
<sequence length="933" mass="98859">MDVATILAAAQSADAATRQDAEARLTQAEQLNFPLFLTTLTTQLSTEGSPVNARRLAGLIIKNSLDAQDAALRVARAERWVSVVDAESQKVVRDALLATLSSPEQAARRAAAQAIAKIAAIDLPMNAWPGLLDKLMANSTSATTSGVLKTASLETIGFVCEEAATREASAVSAVLSTQSNLILTAVVHGMKYTGAPASGDPATPADASSAEAREVRLAATVALNNALEFVRTNFETAEHRRVIMQTTVEAARDADASIRVAAFECLVRVAEEFYDILPESINDLFQLAMAEISGDDEPVALQAIELWSTIAEEEIALEDEAAAATEVGEANTLTRRSHAFVSHALAHLCPALFQCLTQQEDDCHEENAWNRATAAGSCLELLAQAAPARILEYVVPFVRDNVAGADWRAREAAVLAFGSVLDGPPQAQLAPVVAAALPVLVRTLVEDVNAAVRDTTAWTIGRVLRDGDHKLAAAAILPDLVSALWRTLKDENAPVAAHVCYAIHNLADAFSADGADEEDDSGATTNGTATGLADYAEGLLRELFITTERSDGGEAHLRVSAYEAISAIFRAVGDSSLNCVTHSVPLLLDRLEASLSVAAPPPGTEAAAELAETQGLLCGALTTATQRLRSMGVGPFTDRMLQCYMKLLEGTVTAPAAAAGGATNGVPTPNSNAVHEEALLAIEAVADALGPDFSRYFATVAPVLVSALRNWTHYQLCAVAVGTVGDICRAIGKDFATVENGAIAREIVRCLLDAVQSQMLDKSVKPAVLSAFGDVAMAIKGDFEPFLGYVMQMMQEAASTSMTFKVPDDDYDLLDWLLALRESVFEAYTGVIHGLKDDGKQALLETHVEWLLIFCEAVHEDETMGAASPPAAEALSKAALGVLGDLVEAAPALRPKLSGLKWLRQSVENSEMASDMRTRQTAAWAKQVIFAPQ</sequence>
<reference evidence="1" key="1">
    <citation type="submission" date="2019-11" db="EMBL/GenBank/DDBJ databases">
        <title>Nori genome reveals adaptations in red seaweeds to the harsh intertidal environment.</title>
        <authorList>
            <person name="Wang D."/>
            <person name="Mao Y."/>
        </authorList>
    </citation>
    <scope>NUCLEOTIDE SEQUENCE</scope>
    <source>
        <tissue evidence="1">Gametophyte</tissue>
    </source>
</reference>
<proteinExistence type="predicted"/>
<comment type="caution">
    <text evidence="1">The sequence shown here is derived from an EMBL/GenBank/DDBJ whole genome shotgun (WGS) entry which is preliminary data.</text>
</comment>
<gene>
    <name evidence="1" type="ORF">I4F81_001572</name>
</gene>
<dbReference type="EMBL" id="CM020618">
    <property type="protein sequence ID" value="KAK1858973.1"/>
    <property type="molecule type" value="Genomic_DNA"/>
</dbReference>